<feature type="region of interest" description="Disordered" evidence="1">
    <location>
        <begin position="299"/>
        <end position="333"/>
    </location>
</feature>
<gene>
    <name evidence="2" type="ORF">Tci_314676</name>
</gene>
<accession>A0A699H9B6</accession>
<organism evidence="2">
    <name type="scientific">Tanacetum cinerariifolium</name>
    <name type="common">Dalmatian daisy</name>
    <name type="synonym">Chrysanthemum cinerariifolium</name>
    <dbReference type="NCBI Taxonomy" id="118510"/>
    <lineage>
        <taxon>Eukaryota</taxon>
        <taxon>Viridiplantae</taxon>
        <taxon>Streptophyta</taxon>
        <taxon>Embryophyta</taxon>
        <taxon>Tracheophyta</taxon>
        <taxon>Spermatophyta</taxon>
        <taxon>Magnoliopsida</taxon>
        <taxon>eudicotyledons</taxon>
        <taxon>Gunneridae</taxon>
        <taxon>Pentapetalae</taxon>
        <taxon>asterids</taxon>
        <taxon>campanulids</taxon>
        <taxon>Asterales</taxon>
        <taxon>Asteraceae</taxon>
        <taxon>Asteroideae</taxon>
        <taxon>Anthemideae</taxon>
        <taxon>Anthemidinae</taxon>
        <taxon>Tanacetum</taxon>
    </lineage>
</organism>
<evidence type="ECO:0000313" key="2">
    <source>
        <dbReference type="EMBL" id="GEX42701.1"/>
    </source>
</evidence>
<feature type="region of interest" description="Disordered" evidence="1">
    <location>
        <begin position="83"/>
        <end position="105"/>
    </location>
</feature>
<name>A0A699H9B6_TANCI</name>
<sequence>MQKRKTTEKAEKNVCESLVEALLNVPEKTKYGMNARLDLAELGIKPELFARIRPEGCIAKETIMEETIEFFSEYHKTMKTIGIPPDKHVTNENEDENPLSAGKSSEVSEEVFQKAHLYVERELAISKDSVSKTDAKPIALVELIDLDLLLKVTKVEGNDGVEVSCVIPIKKAAQKEKTTWNSVGIHKDSVKDIAHYTAICRESSQGAVDCHTDFEGQSRAQLLDKKTQQASALPEKDSIQPQVPLRLRLPLISFQPSKQLLLRSNTNEIHAQFKSARSISYARFIDEEEEDDMEVNIEKDKNEPEVTYPYEKVDPLNPLSPPSKSEPEDVTKAKNPIEHEDETVPTSVHEVGDDACISREERKRKGKVLSKLILDLGNEVCSSVKQGTTAMENLNEQVERDLYWTRVRAHEFYQEMIRRGFVFEERLNEAINVPIEDKKSPSSEPRGSSHDA</sequence>
<comment type="caution">
    <text evidence="2">The sequence shown here is derived from an EMBL/GenBank/DDBJ whole genome shotgun (WGS) entry which is preliminary data.</text>
</comment>
<dbReference type="AlphaFoldDB" id="A0A699H9B6"/>
<proteinExistence type="predicted"/>
<reference evidence="2" key="1">
    <citation type="journal article" date="2019" name="Sci. Rep.">
        <title>Draft genome of Tanacetum cinerariifolium, the natural source of mosquito coil.</title>
        <authorList>
            <person name="Yamashiro T."/>
            <person name="Shiraishi A."/>
            <person name="Satake H."/>
            <person name="Nakayama K."/>
        </authorList>
    </citation>
    <scope>NUCLEOTIDE SEQUENCE</scope>
</reference>
<protein>
    <submittedName>
        <fullName evidence="2">Uncharacterized protein</fullName>
    </submittedName>
</protein>
<evidence type="ECO:0000256" key="1">
    <source>
        <dbReference type="SAM" id="MobiDB-lite"/>
    </source>
</evidence>
<dbReference type="EMBL" id="BKCJ010107658">
    <property type="protein sequence ID" value="GEX42701.1"/>
    <property type="molecule type" value="Genomic_DNA"/>
</dbReference>